<dbReference type="EMBL" id="QEKQ01000003">
    <property type="protein sequence ID" value="PVY77570.1"/>
    <property type="molecule type" value="Genomic_DNA"/>
</dbReference>
<protein>
    <submittedName>
        <fullName evidence="4">Enhancin-like peptidase M60 family</fullName>
    </submittedName>
</protein>
<feature type="chain" id="PRO_5015736846" evidence="2">
    <location>
        <begin position="28"/>
        <end position="947"/>
    </location>
</feature>
<feature type="region of interest" description="Disordered" evidence="1">
    <location>
        <begin position="27"/>
        <end position="61"/>
    </location>
</feature>
<accession>A0A2U1CYW9</accession>
<dbReference type="InterPro" id="IPR040711">
    <property type="entry name" value="IMPa_N_2"/>
</dbReference>
<dbReference type="Pfam" id="PF17291">
    <property type="entry name" value="M60-like_N"/>
    <property type="match status" value="1"/>
</dbReference>
<dbReference type="InterPro" id="IPR041549">
    <property type="entry name" value="IMPa_helical"/>
</dbReference>
<evidence type="ECO:0000256" key="2">
    <source>
        <dbReference type="SAM" id="SignalP"/>
    </source>
</evidence>
<gene>
    <name evidence="4" type="ORF">C8D92_103257</name>
</gene>
<dbReference type="AlphaFoldDB" id="A0A2U1CYW9"/>
<proteinExistence type="predicted"/>
<comment type="caution">
    <text evidence="4">The sequence shown here is derived from an EMBL/GenBank/DDBJ whole genome shotgun (WGS) entry which is preliminary data.</text>
</comment>
<dbReference type="Pfam" id="PF18642">
    <property type="entry name" value="IMPa_helical"/>
    <property type="match status" value="1"/>
</dbReference>
<dbReference type="Proteomes" id="UP000245887">
    <property type="component" value="Unassembled WGS sequence"/>
</dbReference>
<reference evidence="4 5" key="1">
    <citation type="submission" date="2018-04" db="EMBL/GenBank/DDBJ databases">
        <title>Genomic Encyclopedia of Type Strains, Phase IV (KMG-IV): sequencing the most valuable type-strain genomes for metagenomic binning, comparative biology and taxonomic classification.</title>
        <authorList>
            <person name="Goeker M."/>
        </authorList>
    </citation>
    <scope>NUCLEOTIDE SEQUENCE [LARGE SCALE GENOMIC DNA]</scope>
    <source>
        <strain evidence="4 5">DSM 28688</strain>
    </source>
</reference>
<feature type="domain" description="Peptidase M60" evidence="3">
    <location>
        <begin position="495"/>
        <end position="818"/>
    </location>
</feature>
<evidence type="ECO:0000313" key="5">
    <source>
        <dbReference type="Proteomes" id="UP000245887"/>
    </source>
</evidence>
<sequence>MGKSVVPALWISTLAAACLLLSGCGGGEDGSTETTDNAGNRPAADTPSPNEVPTSPKEAGPIEQAVHSGNALAVPLSQRGDLLQATLDEIDAAKSRYRSARVALFNLADDGTARADGASLTGIDWYPSHDAALLEATFGVNASVLTANAVYESGYTPKERGLAVAGQGPDAEAGRYLVMGGNPMRNDDRGVTVSESMHQFMDNALGWLTREKDLGQQPFDVVITHLDDSYYFPDESATRAWLTQRYGDQVRFNPANACDNAQLGDCLANRPDLVIVSQHANEQTDPELIASQLQVARKNGIPLLYMHLNGDLKPLGKAILSRLQVRHIGDNYWHRLGLRDFDARDVLDQLPGDIAAIQRMLRHFQARDYAFDLSLCEGDCSNLAGYQAEFQRGAETVRRMMRHFDRQQLNLFDRSGFRFQKLLALYADHLRQTIQYPMDRINTDTTAFLESLFADHAVYNTRTVNPAQSDMGNFSRSDFSHVTPTSETVTRTSKRSFRAAGVYALPGETVSVTRKDDAPVATTIFVNTQRPGATHLFQEDGYNRPKYLRTPEFPLAPGDTITFTSPYGGPIQIGFDRNGETVELAFERVGKHPFWDGPDDDQSFREALIAGDYDWAEIATAGFEVHSTLEKMRESINSPAWNSASDLANATERYVSNLPHVLAGFQGPGIDKAAEVHDFAQAKDWAVQNIDIVKHMNADQATCGYGCSGNPYDAYWAFDPVSHGDLHELGHGLEKDRFLFPGWDHHASTNYYSYFAKSRYFQDTGRDPACQALPFREHFDQLQTSQTEPDPQSAMQQASLTGWSDGAAIYLQMMMLAQHEQALDNGWLLLARLHLLDRAFARATNNDSNWADKRHSLGFDQYSRDEASAISRENWLLIALSVVTERDMRDYLQMWGFKFSPKALNQVASLGLQAMPRTYIASGSKAYCKGFDNKQAVPVDGASPWPL</sequence>
<dbReference type="NCBIfam" id="NF038322">
    <property type="entry name" value="ImpA_fam_HExGH"/>
    <property type="match status" value="1"/>
</dbReference>
<keyword evidence="2" id="KW-0732">Signal</keyword>
<dbReference type="OrthoDB" id="9122461at2"/>
<evidence type="ECO:0000256" key="1">
    <source>
        <dbReference type="SAM" id="MobiDB-lite"/>
    </source>
</evidence>
<name>A0A2U1CYW9_9GAMM</name>
<dbReference type="InterPro" id="IPR035423">
    <property type="entry name" value="M60-like_N"/>
</dbReference>
<dbReference type="InterPro" id="IPR042279">
    <property type="entry name" value="Pep_M60_3"/>
</dbReference>
<feature type="signal peptide" evidence="2">
    <location>
        <begin position="1"/>
        <end position="27"/>
    </location>
</feature>
<evidence type="ECO:0000259" key="3">
    <source>
        <dbReference type="PROSITE" id="PS51723"/>
    </source>
</evidence>
<organism evidence="4 5">
    <name type="scientific">Tamilnaduibacter salinus</name>
    <dbReference type="NCBI Taxonomy" id="1484056"/>
    <lineage>
        <taxon>Bacteria</taxon>
        <taxon>Pseudomonadati</taxon>
        <taxon>Pseudomonadota</taxon>
        <taxon>Gammaproteobacteria</taxon>
        <taxon>Pseudomonadales</taxon>
        <taxon>Marinobacteraceae</taxon>
        <taxon>Tamilnaduibacter</taxon>
    </lineage>
</organism>
<dbReference type="Gene3D" id="1.10.390.30">
    <property type="entry name" value="Peptidase M60, enhancin-like domain 3"/>
    <property type="match status" value="1"/>
</dbReference>
<dbReference type="PROSITE" id="PS51723">
    <property type="entry name" value="PEPTIDASE_M60"/>
    <property type="match status" value="1"/>
</dbReference>
<dbReference type="RefSeq" id="WP_116918772.1">
    <property type="nucleotide sequence ID" value="NZ_QEKQ01000003.1"/>
</dbReference>
<dbReference type="PROSITE" id="PS51257">
    <property type="entry name" value="PROKAR_LIPOPROTEIN"/>
    <property type="match status" value="1"/>
</dbReference>
<dbReference type="Pfam" id="PF18650">
    <property type="entry name" value="IMPa_N_2"/>
    <property type="match status" value="1"/>
</dbReference>
<dbReference type="InterPro" id="IPR031161">
    <property type="entry name" value="Peptidase_M60_dom"/>
</dbReference>
<dbReference type="SMART" id="SM01276">
    <property type="entry name" value="M60-like"/>
    <property type="match status" value="1"/>
</dbReference>
<evidence type="ECO:0000313" key="4">
    <source>
        <dbReference type="EMBL" id="PVY77570.1"/>
    </source>
</evidence>